<gene>
    <name evidence="2" type="ORF">GMST_29930</name>
</gene>
<name>A0A6V8ML00_9BACT</name>
<comment type="caution">
    <text evidence="2">The sequence shown here is derived from an EMBL/GenBank/DDBJ whole genome shotgun (WGS) entry which is preliminary data.</text>
</comment>
<accession>A0A6V8ML00</accession>
<dbReference type="RefSeq" id="WP_183355476.1">
    <property type="nucleotide sequence ID" value="NZ_BLXX01000009.1"/>
</dbReference>
<keyword evidence="3" id="KW-1185">Reference proteome</keyword>
<dbReference type="SUPFAM" id="SSF52091">
    <property type="entry name" value="SpoIIaa-like"/>
    <property type="match status" value="1"/>
</dbReference>
<proteinExistence type="predicted"/>
<reference evidence="3" key="1">
    <citation type="submission" date="2020-06" db="EMBL/GenBank/DDBJ databases">
        <title>Draft genomic sequence of Geomonas sp. Red330.</title>
        <authorList>
            <person name="Itoh H."/>
            <person name="Zhenxing X."/>
            <person name="Ushijima N."/>
            <person name="Masuda Y."/>
            <person name="Shiratori Y."/>
            <person name="Senoo K."/>
        </authorList>
    </citation>
    <scope>NUCLEOTIDE SEQUENCE [LARGE SCALE GENOMIC DNA]</scope>
    <source>
        <strain evidence="3">Red330</strain>
    </source>
</reference>
<organism evidence="2 3">
    <name type="scientific">Geomonas silvestris</name>
    <dbReference type="NCBI Taxonomy" id="2740184"/>
    <lineage>
        <taxon>Bacteria</taxon>
        <taxon>Pseudomonadati</taxon>
        <taxon>Thermodesulfobacteriota</taxon>
        <taxon>Desulfuromonadia</taxon>
        <taxon>Geobacterales</taxon>
        <taxon>Geobacteraceae</taxon>
        <taxon>Geomonas</taxon>
    </lineage>
</organism>
<dbReference type="AlphaFoldDB" id="A0A6V8ML00"/>
<dbReference type="InterPro" id="IPR036513">
    <property type="entry name" value="STAS_dom_sf"/>
</dbReference>
<dbReference type="EMBL" id="BLXX01000009">
    <property type="protein sequence ID" value="GFO60668.1"/>
    <property type="molecule type" value="Genomic_DNA"/>
</dbReference>
<evidence type="ECO:0000259" key="1">
    <source>
        <dbReference type="PROSITE" id="PS50801"/>
    </source>
</evidence>
<feature type="domain" description="STAS" evidence="1">
    <location>
        <begin position="48"/>
        <end position="109"/>
    </location>
</feature>
<dbReference type="InterPro" id="IPR002645">
    <property type="entry name" value="STAS_dom"/>
</dbReference>
<dbReference type="Proteomes" id="UP000556026">
    <property type="component" value="Unassembled WGS sequence"/>
</dbReference>
<sequence length="109" mass="11465">MQQSPSTKEKVTPTGAWTMDQAVDGLAFLASALKEQLEVTPLPVRTELDLSEVTELDACGCQLLAVFLENLKGNGILAVPHGLAPALFDTTRLLGFAGLLGAQDGAKDN</sequence>
<protein>
    <recommendedName>
        <fullName evidence="1">STAS domain-containing protein</fullName>
    </recommendedName>
</protein>
<evidence type="ECO:0000313" key="3">
    <source>
        <dbReference type="Proteomes" id="UP000556026"/>
    </source>
</evidence>
<evidence type="ECO:0000313" key="2">
    <source>
        <dbReference type="EMBL" id="GFO60668.1"/>
    </source>
</evidence>
<dbReference type="PROSITE" id="PS50801">
    <property type="entry name" value="STAS"/>
    <property type="match status" value="1"/>
</dbReference>